<accession>A0ABT5PG22</accession>
<dbReference type="EMBL" id="JAMDGZ010000081">
    <property type="protein sequence ID" value="MDD1017266.1"/>
    <property type="molecule type" value="Genomic_DNA"/>
</dbReference>
<dbReference type="RefSeq" id="WP_273895875.1">
    <property type="nucleotide sequence ID" value="NZ_JAMDGP010000048.1"/>
</dbReference>
<gene>
    <name evidence="1" type="ORF">M5G17_26785</name>
</gene>
<keyword evidence="2" id="KW-1185">Reference proteome</keyword>
<dbReference type="Proteomes" id="UP001148184">
    <property type="component" value="Unassembled WGS sequence"/>
</dbReference>
<dbReference type="Pfam" id="PF13289">
    <property type="entry name" value="SIR2_2"/>
    <property type="match status" value="1"/>
</dbReference>
<reference evidence="1 2" key="1">
    <citation type="submission" date="2022-05" db="EMBL/GenBank/DDBJ databases">
        <title>Novel Pseudomonas spp. Isolated from a Rainbow Trout Aquaculture Facility.</title>
        <authorList>
            <person name="Testerman T."/>
            <person name="Graf J."/>
        </authorList>
    </citation>
    <scope>NUCLEOTIDE SEQUENCE [LARGE SCALE GENOMIC DNA]</scope>
    <source>
        <strain evidence="1 2">ID1025</strain>
    </source>
</reference>
<comment type="caution">
    <text evidence="1">The sequence shown here is derived from an EMBL/GenBank/DDBJ whole genome shotgun (WGS) entry which is preliminary data.</text>
</comment>
<protein>
    <submittedName>
        <fullName evidence="1">SIR2 family protein</fullName>
    </submittedName>
</protein>
<evidence type="ECO:0000313" key="2">
    <source>
        <dbReference type="Proteomes" id="UP001148184"/>
    </source>
</evidence>
<evidence type="ECO:0000313" key="1">
    <source>
        <dbReference type="EMBL" id="MDD1017266.1"/>
    </source>
</evidence>
<proteinExistence type="predicted"/>
<organism evidence="1 2">
    <name type="scientific">Pseudomonas rubra</name>
    <dbReference type="NCBI Taxonomy" id="2942627"/>
    <lineage>
        <taxon>Bacteria</taxon>
        <taxon>Pseudomonadati</taxon>
        <taxon>Pseudomonadota</taxon>
        <taxon>Gammaproteobacteria</taxon>
        <taxon>Pseudomonadales</taxon>
        <taxon>Pseudomonadaceae</taxon>
        <taxon>Pseudomonas</taxon>
    </lineage>
</organism>
<name>A0ABT5PG22_9PSED</name>
<sequence>MSDYDKYKEDVTDDIETCIEVMGCQPILFVGAGLTKRYLQGPSWEELLFMLSERCPEIDKKFAYYLQRHPNLVDIGTVFSEKFNDWAWSGGEAEFPAELFGAGNESDIYFKHSVCDIFKKLLENSNFDGNDEIELLTKIHPHSIITTNYDCFLEQIFPDYAPIIGQQILYANHASIGEIFKIHGCATDSKSIVITREDYENFLRKKKYLSAKMLAFFAEHPLVFIGYSAEDPNIRAILSDIDEILSENGELIPNIYHLEWSSKEVIGYPRRERLISVSENKSIRIKSIVAHDFSWVYQAFGANQALENVNPKLLRALLARTYELVRSDIPKNPIQVDYTVLSNVSESEGALAKLYGIADASDGLAFNANFPHTPSTLGVSLGFKGWHDANKLLEILKTTTGVDIKSFDNKYHCAVMKGNVVQAHRYSNLLRILLEKIRDGEEYTLDLPAA</sequence>